<sequence>MNKGFDFGQLQYGELVGIRSLSHEVKFLEDNQMVHTCLIKTDLMVDIVVRSSLVRTYAKCNSFEYAIQLFDEMSDKDIACLNMVISCYHQSGKFEEALRYFGMMRRYGFELDSVIITTAISSCVRLFNLERGREIHKELINSGFWLDSFVSSALVDMYGECGHLEMTIEVFEQMPKKFVVAWNSMITGYGFKGDCFSCIQLFKRMYNEGVKPTLTTLSSILIFMNLFLPGLLQSSVCYSSHYSIRLHQLLR</sequence>
<dbReference type="FunFam" id="1.25.40.10:FF:000285">
    <property type="entry name" value="Pentatricopeptide repeat-containing protein, chloroplastic"/>
    <property type="match status" value="1"/>
</dbReference>
<keyword evidence="1" id="KW-0677">Repeat</keyword>
<dbReference type="Gene3D" id="1.25.40.10">
    <property type="entry name" value="Tetratricopeptide repeat domain"/>
    <property type="match status" value="2"/>
</dbReference>
<evidence type="ECO:0000256" key="2">
    <source>
        <dbReference type="PROSITE-ProRule" id="PRU00708"/>
    </source>
</evidence>
<dbReference type="InterPro" id="IPR002885">
    <property type="entry name" value="PPR_rpt"/>
</dbReference>
<name>A0AAV1B087_VICFA</name>
<dbReference type="NCBIfam" id="TIGR00756">
    <property type="entry name" value="PPR"/>
    <property type="match status" value="3"/>
</dbReference>
<dbReference type="PROSITE" id="PS51375">
    <property type="entry name" value="PPR"/>
    <property type="match status" value="3"/>
</dbReference>
<gene>
    <name evidence="3" type="ORF">VFH_V196120</name>
</gene>
<feature type="repeat" description="PPR" evidence="2">
    <location>
        <begin position="77"/>
        <end position="111"/>
    </location>
</feature>
<evidence type="ECO:0000313" key="4">
    <source>
        <dbReference type="Proteomes" id="UP001157006"/>
    </source>
</evidence>
<dbReference type="Pfam" id="PF01535">
    <property type="entry name" value="PPR"/>
    <property type="match status" value="3"/>
</dbReference>
<dbReference type="GO" id="GO:0003723">
    <property type="term" value="F:RNA binding"/>
    <property type="evidence" value="ECO:0007669"/>
    <property type="project" value="InterPro"/>
</dbReference>
<evidence type="ECO:0000313" key="3">
    <source>
        <dbReference type="EMBL" id="CAI8615787.1"/>
    </source>
</evidence>
<evidence type="ECO:0000256" key="1">
    <source>
        <dbReference type="ARBA" id="ARBA00022737"/>
    </source>
</evidence>
<keyword evidence="4" id="KW-1185">Reference proteome</keyword>
<dbReference type="GO" id="GO:0009451">
    <property type="term" value="P:RNA modification"/>
    <property type="evidence" value="ECO:0007669"/>
    <property type="project" value="InterPro"/>
</dbReference>
<feature type="repeat" description="PPR" evidence="2">
    <location>
        <begin position="178"/>
        <end position="212"/>
    </location>
</feature>
<proteinExistence type="predicted"/>
<dbReference type="EMBL" id="OX451740">
    <property type="protein sequence ID" value="CAI8615787.1"/>
    <property type="molecule type" value="Genomic_DNA"/>
</dbReference>
<accession>A0AAV1B087</accession>
<protein>
    <recommendedName>
        <fullName evidence="5">Pentatricopeptide repeat-containing protein</fullName>
    </recommendedName>
</protein>
<dbReference type="InterPro" id="IPR046960">
    <property type="entry name" value="PPR_At4g14850-like_plant"/>
</dbReference>
<organism evidence="3 4">
    <name type="scientific">Vicia faba</name>
    <name type="common">Broad bean</name>
    <name type="synonym">Faba vulgaris</name>
    <dbReference type="NCBI Taxonomy" id="3906"/>
    <lineage>
        <taxon>Eukaryota</taxon>
        <taxon>Viridiplantae</taxon>
        <taxon>Streptophyta</taxon>
        <taxon>Embryophyta</taxon>
        <taxon>Tracheophyta</taxon>
        <taxon>Spermatophyta</taxon>
        <taxon>Magnoliopsida</taxon>
        <taxon>eudicotyledons</taxon>
        <taxon>Gunneridae</taxon>
        <taxon>Pentapetalae</taxon>
        <taxon>rosids</taxon>
        <taxon>fabids</taxon>
        <taxon>Fabales</taxon>
        <taxon>Fabaceae</taxon>
        <taxon>Papilionoideae</taxon>
        <taxon>50 kb inversion clade</taxon>
        <taxon>NPAAA clade</taxon>
        <taxon>Hologalegina</taxon>
        <taxon>IRL clade</taxon>
        <taxon>Fabeae</taxon>
        <taxon>Vicia</taxon>
    </lineage>
</organism>
<dbReference type="Proteomes" id="UP001157006">
    <property type="component" value="Chromosome 5"/>
</dbReference>
<dbReference type="AlphaFoldDB" id="A0AAV1B087"/>
<feature type="repeat" description="PPR" evidence="2">
    <location>
        <begin position="46"/>
        <end position="76"/>
    </location>
</feature>
<dbReference type="Pfam" id="PF13041">
    <property type="entry name" value="PPR_2"/>
    <property type="match status" value="1"/>
</dbReference>
<reference evidence="3 4" key="1">
    <citation type="submission" date="2023-01" db="EMBL/GenBank/DDBJ databases">
        <authorList>
            <person name="Kreplak J."/>
        </authorList>
    </citation>
    <scope>NUCLEOTIDE SEQUENCE [LARGE SCALE GENOMIC DNA]</scope>
</reference>
<dbReference type="InterPro" id="IPR011990">
    <property type="entry name" value="TPR-like_helical_dom_sf"/>
</dbReference>
<evidence type="ECO:0008006" key="5">
    <source>
        <dbReference type="Google" id="ProtNLM"/>
    </source>
</evidence>
<dbReference type="PANTHER" id="PTHR47926">
    <property type="entry name" value="PENTATRICOPEPTIDE REPEAT-CONTAINING PROTEIN"/>
    <property type="match status" value="1"/>
</dbReference>